<keyword evidence="5 8" id="KW-1133">Transmembrane helix</keyword>
<sequence>MSPSPTTTEPGAQSSLVDQNLNDALATVASEIGRTDNKTSFLLAFNGAIIAGLVGSADKDLPVLCLVAGGLAVLALAASTILLLFVVLPRLHGADRASFPYWATCDTQQILAEMSDDRRADQLRVLSQIALPKFQGLGRAIRLSLAAVVLIVIAVLALIVTALA</sequence>
<proteinExistence type="predicted"/>
<evidence type="ECO:0000256" key="7">
    <source>
        <dbReference type="ARBA" id="ARBA00023136"/>
    </source>
</evidence>
<feature type="transmembrane region" description="Helical" evidence="8">
    <location>
        <begin position="143"/>
        <end position="163"/>
    </location>
</feature>
<keyword evidence="11" id="KW-1185">Reference proteome</keyword>
<evidence type="ECO:0000259" key="9">
    <source>
        <dbReference type="Pfam" id="PF18967"/>
    </source>
</evidence>
<evidence type="ECO:0000256" key="5">
    <source>
        <dbReference type="ARBA" id="ARBA00022989"/>
    </source>
</evidence>
<gene>
    <name evidence="10" type="ORF">GCM10017771_51520</name>
</gene>
<dbReference type="Proteomes" id="UP000603227">
    <property type="component" value="Unassembled WGS sequence"/>
</dbReference>
<protein>
    <submittedName>
        <fullName evidence="10">Integral membrane plasmid transfer protein</fullName>
    </submittedName>
</protein>
<comment type="subcellular location">
    <subcellularLocation>
        <location evidence="1">Cell membrane</location>
    </subcellularLocation>
</comment>
<keyword evidence="2" id="KW-1003">Cell membrane</keyword>
<keyword evidence="3 8" id="KW-0812">Transmembrane</keyword>
<dbReference type="InterPro" id="IPR043760">
    <property type="entry name" value="PycTM_dom"/>
</dbReference>
<evidence type="ECO:0000256" key="8">
    <source>
        <dbReference type="SAM" id="Phobius"/>
    </source>
</evidence>
<organism evidence="10 11">
    <name type="scientific">Streptomyces capitiformicae</name>
    <dbReference type="NCBI Taxonomy" id="2014920"/>
    <lineage>
        <taxon>Bacteria</taxon>
        <taxon>Bacillati</taxon>
        <taxon>Actinomycetota</taxon>
        <taxon>Actinomycetes</taxon>
        <taxon>Kitasatosporales</taxon>
        <taxon>Streptomycetaceae</taxon>
        <taxon>Streptomyces</taxon>
    </lineage>
</organism>
<evidence type="ECO:0000256" key="6">
    <source>
        <dbReference type="ARBA" id="ARBA00023118"/>
    </source>
</evidence>
<feature type="transmembrane region" description="Helical" evidence="8">
    <location>
        <begin position="61"/>
        <end position="88"/>
    </location>
</feature>
<dbReference type="GO" id="GO:0051607">
    <property type="term" value="P:defense response to virus"/>
    <property type="evidence" value="ECO:0007669"/>
    <property type="project" value="UniProtKB-KW"/>
</dbReference>
<evidence type="ECO:0000256" key="1">
    <source>
        <dbReference type="ARBA" id="ARBA00004236"/>
    </source>
</evidence>
<evidence type="ECO:0000256" key="2">
    <source>
        <dbReference type="ARBA" id="ARBA00022475"/>
    </source>
</evidence>
<dbReference type="AlphaFoldDB" id="A0A918Z2N8"/>
<dbReference type="GO" id="GO:0005886">
    <property type="term" value="C:plasma membrane"/>
    <property type="evidence" value="ECO:0007669"/>
    <property type="project" value="UniProtKB-SubCell"/>
</dbReference>
<dbReference type="EMBL" id="BNAT01000019">
    <property type="protein sequence ID" value="GHE34115.1"/>
    <property type="molecule type" value="Genomic_DNA"/>
</dbReference>
<reference evidence="10" key="1">
    <citation type="journal article" date="2014" name="Int. J. Syst. Evol. Microbiol.">
        <title>Complete genome sequence of Corynebacterium casei LMG S-19264T (=DSM 44701T), isolated from a smear-ripened cheese.</title>
        <authorList>
            <consortium name="US DOE Joint Genome Institute (JGI-PGF)"/>
            <person name="Walter F."/>
            <person name="Albersmeier A."/>
            <person name="Kalinowski J."/>
            <person name="Ruckert C."/>
        </authorList>
    </citation>
    <scope>NUCLEOTIDE SEQUENCE</scope>
    <source>
        <strain evidence="10">CGMCC 4.7403</strain>
    </source>
</reference>
<feature type="transmembrane region" description="Helical" evidence="8">
    <location>
        <begin position="39"/>
        <end position="55"/>
    </location>
</feature>
<evidence type="ECO:0000313" key="11">
    <source>
        <dbReference type="Proteomes" id="UP000603227"/>
    </source>
</evidence>
<dbReference type="RefSeq" id="WP_189784825.1">
    <property type="nucleotide sequence ID" value="NZ_BNAT01000019.1"/>
</dbReference>
<reference evidence="10" key="2">
    <citation type="submission" date="2020-09" db="EMBL/GenBank/DDBJ databases">
        <authorList>
            <person name="Sun Q."/>
            <person name="Zhou Y."/>
        </authorList>
    </citation>
    <scope>NUCLEOTIDE SEQUENCE</scope>
    <source>
        <strain evidence="10">CGMCC 4.7403</strain>
    </source>
</reference>
<dbReference type="Pfam" id="PF18967">
    <property type="entry name" value="PycTM"/>
    <property type="match status" value="1"/>
</dbReference>
<dbReference type="GO" id="GO:0000166">
    <property type="term" value="F:nucleotide binding"/>
    <property type="evidence" value="ECO:0007669"/>
    <property type="project" value="UniProtKB-KW"/>
</dbReference>
<accession>A0A918Z2N8</accession>
<evidence type="ECO:0000256" key="4">
    <source>
        <dbReference type="ARBA" id="ARBA00022741"/>
    </source>
</evidence>
<keyword evidence="6" id="KW-0051">Antiviral defense</keyword>
<comment type="caution">
    <text evidence="10">The sequence shown here is derived from an EMBL/GenBank/DDBJ whole genome shotgun (WGS) entry which is preliminary data.</text>
</comment>
<evidence type="ECO:0000256" key="3">
    <source>
        <dbReference type="ARBA" id="ARBA00022692"/>
    </source>
</evidence>
<evidence type="ECO:0000313" key="10">
    <source>
        <dbReference type="EMBL" id="GHE34115.1"/>
    </source>
</evidence>
<keyword evidence="7 8" id="KW-0472">Membrane</keyword>
<name>A0A918Z2N8_9ACTN</name>
<feature type="domain" description="Pycsar effector protein" evidence="9">
    <location>
        <begin position="21"/>
        <end position="158"/>
    </location>
</feature>
<keyword evidence="4" id="KW-0547">Nucleotide-binding</keyword>